<dbReference type="Gene3D" id="1.10.443.10">
    <property type="entry name" value="Intergrase catalytic core"/>
    <property type="match status" value="1"/>
</dbReference>
<dbReference type="InterPro" id="IPR013762">
    <property type="entry name" value="Integrase-like_cat_sf"/>
</dbReference>
<protein>
    <submittedName>
        <fullName evidence="3">Site-specific integrase</fullName>
    </submittedName>
</protein>
<dbReference type="AlphaFoldDB" id="A0A4S4FW90"/>
<organism evidence="3 4">
    <name type="scientific">Adlercreutzia caecimuris</name>
    <dbReference type="NCBI Taxonomy" id="671266"/>
    <lineage>
        <taxon>Bacteria</taxon>
        <taxon>Bacillati</taxon>
        <taxon>Actinomycetota</taxon>
        <taxon>Coriobacteriia</taxon>
        <taxon>Eggerthellales</taxon>
        <taxon>Eggerthellaceae</taxon>
        <taxon>Adlercreutzia</taxon>
    </lineage>
</organism>
<dbReference type="PROSITE" id="PS51898">
    <property type="entry name" value="TYR_RECOMBINASE"/>
    <property type="match status" value="1"/>
</dbReference>
<keyword evidence="1" id="KW-0233">DNA recombination</keyword>
<dbReference type="RefSeq" id="WP_136436017.1">
    <property type="nucleotide sequence ID" value="NZ_SSTJ01000022.1"/>
</dbReference>
<dbReference type="InterPro" id="IPR050090">
    <property type="entry name" value="Tyrosine_recombinase_XerCD"/>
</dbReference>
<dbReference type="Proteomes" id="UP000308978">
    <property type="component" value="Unassembled WGS sequence"/>
</dbReference>
<evidence type="ECO:0000313" key="3">
    <source>
        <dbReference type="EMBL" id="THG34824.1"/>
    </source>
</evidence>
<dbReference type="GO" id="GO:0003677">
    <property type="term" value="F:DNA binding"/>
    <property type="evidence" value="ECO:0007669"/>
    <property type="project" value="InterPro"/>
</dbReference>
<evidence type="ECO:0000259" key="2">
    <source>
        <dbReference type="PROSITE" id="PS51898"/>
    </source>
</evidence>
<gene>
    <name evidence="3" type="ORF">E5986_11220</name>
</gene>
<reference evidence="3 4" key="1">
    <citation type="submission" date="2019-04" db="EMBL/GenBank/DDBJ databases">
        <title>Microbes associate with the intestines of laboratory mice.</title>
        <authorList>
            <person name="Navarre W."/>
            <person name="Wong E."/>
            <person name="Huang K.C."/>
            <person name="Tropini C."/>
            <person name="Ng K."/>
            <person name="Yu B."/>
        </authorList>
    </citation>
    <scope>NUCLEOTIDE SEQUENCE [LARGE SCALE GENOMIC DNA]</scope>
    <source>
        <strain evidence="3 4">NM80_B27</strain>
    </source>
</reference>
<proteinExistence type="predicted"/>
<name>A0A4S4FW90_9ACTN</name>
<comment type="caution">
    <text evidence="3">The sequence shown here is derived from an EMBL/GenBank/DDBJ whole genome shotgun (WGS) entry which is preliminary data.</text>
</comment>
<dbReference type="CDD" id="cd01189">
    <property type="entry name" value="INT_ICEBs1_C_like"/>
    <property type="match status" value="1"/>
</dbReference>
<accession>A0A4S4FW90</accession>
<dbReference type="GO" id="GO:0006310">
    <property type="term" value="P:DNA recombination"/>
    <property type="evidence" value="ECO:0007669"/>
    <property type="project" value="UniProtKB-KW"/>
</dbReference>
<dbReference type="InterPro" id="IPR011010">
    <property type="entry name" value="DNA_brk_join_enz"/>
</dbReference>
<dbReference type="Pfam" id="PF00589">
    <property type="entry name" value="Phage_integrase"/>
    <property type="match status" value="1"/>
</dbReference>
<dbReference type="PANTHER" id="PTHR30349">
    <property type="entry name" value="PHAGE INTEGRASE-RELATED"/>
    <property type="match status" value="1"/>
</dbReference>
<dbReference type="InterPro" id="IPR002104">
    <property type="entry name" value="Integrase_catalytic"/>
</dbReference>
<dbReference type="PANTHER" id="PTHR30349:SF64">
    <property type="entry name" value="PROPHAGE INTEGRASE INTD-RELATED"/>
    <property type="match status" value="1"/>
</dbReference>
<evidence type="ECO:0000256" key="1">
    <source>
        <dbReference type="ARBA" id="ARBA00023172"/>
    </source>
</evidence>
<sequence>MNQLAAEGKTKHAIHKFQIKLNQILTEAELDDVIAVNPCRKIRERVKPEETTRKSLSLAEAVSLAACLKSEPRDGYRVVVWLALALGLRRGELLGLQWRDVDWENCKICVQRQYNSRCELDEPKGGSKATISFDTGTKRFLLEWKVIQAQQYAEYGRTPTLETPICSPTVLVKDGRAADYIEPTNFDRWRRHYFADHGLGEFTKIREVKTKRGEIETKYSGYEGYNLHELRHTQATLLIGNNVDLKTVQSRLRHSSASTTMGTYAHAIDANDELAAETIGELLNL</sequence>
<dbReference type="SUPFAM" id="SSF56349">
    <property type="entry name" value="DNA breaking-rejoining enzymes"/>
    <property type="match status" value="1"/>
</dbReference>
<feature type="domain" description="Tyr recombinase" evidence="2">
    <location>
        <begin position="51"/>
        <end position="279"/>
    </location>
</feature>
<evidence type="ECO:0000313" key="4">
    <source>
        <dbReference type="Proteomes" id="UP000308978"/>
    </source>
</evidence>
<dbReference type="EMBL" id="SSTJ01000022">
    <property type="protein sequence ID" value="THG34824.1"/>
    <property type="molecule type" value="Genomic_DNA"/>
</dbReference>
<dbReference type="GO" id="GO:0015074">
    <property type="term" value="P:DNA integration"/>
    <property type="evidence" value="ECO:0007669"/>
    <property type="project" value="InterPro"/>
</dbReference>